<gene>
    <name evidence="2" type="ORF">SCF082_LOCUS19475</name>
</gene>
<proteinExistence type="predicted"/>
<reference evidence="2 3" key="1">
    <citation type="submission" date="2024-02" db="EMBL/GenBank/DDBJ databases">
        <authorList>
            <person name="Chen Y."/>
            <person name="Shah S."/>
            <person name="Dougan E. K."/>
            <person name="Thang M."/>
            <person name="Chan C."/>
        </authorList>
    </citation>
    <scope>NUCLEOTIDE SEQUENCE [LARGE SCALE GENOMIC DNA]</scope>
</reference>
<feature type="signal peptide" evidence="1">
    <location>
        <begin position="1"/>
        <end position="37"/>
    </location>
</feature>
<sequence>MLDRRSRCIERPLHSLCSWRRILHGFLLFWSFHWTEAEEVVNEPDFQKFIEEKILFFERSRQRMLQDNVATEDVVDIQYSNLTWIPPLDLSPPGAFGGACLYAGTNYTSWRIHTDKNMTDNTARLRAVRPNLQTPGAPAGHCLIEEYNFVDVVPPLDGSITFRAQLTEVWYTGGITFSQGGQVKLCLSPLGTFADPSIPALGDAALVPDGYTEYRVLGAMDTCDQGPGCLQKRRFFCHLPHQYYTRYLPYDLNCDMFLQATSSPLLYSRMAVMDDEQCGKRTGLSMVANFEGYWERIVDPITKIELGKTREDRTQGFHYLLCFCPAFDASEGIFPVIDGVCGQFDDFVQQVGVLDGLMTTFLDVDSVVVEQILPMTRFTIRVDCGGGFDSCDANDFSSIKVIPRSWSSLDSSIGLMHWNTSNSCPEAVETSQWYSPVNCQDHRVLRAFHSALFGRFIVSVSTQVTRSHVFLPLSCFLEAGVAQFFDICFVHKDPAVDGLNIRSFEPFGDAAMQETTRTFFKVGQLVVEPLWLYGTDGWVILEDQTTGSLDAYGCFGFIPNEAGVYCANRSFCTPRATKTGWGLRETNTIRILERGKTCREVMVTSSQSNNNGVSSARHSRIGGVVSVMCGLEGETCCSSFFLDVKSYQSAPEQRPLHASKASEILNFITGDNPQYYLPQNSMQLRQGFPVPVGCYVTPSAHSTWYIQHGSNKHGRSSEVDTNRYGSEGRVIAIYLLFEALNGLQAQTSYTIVRTARSCFAFSAHVSQYFDRHTT</sequence>
<keyword evidence="1" id="KW-0732">Signal</keyword>
<dbReference type="Proteomes" id="UP001642464">
    <property type="component" value="Unassembled WGS sequence"/>
</dbReference>
<keyword evidence="3" id="KW-1185">Reference proteome</keyword>
<comment type="caution">
    <text evidence="2">The sequence shown here is derived from an EMBL/GenBank/DDBJ whole genome shotgun (WGS) entry which is preliminary data.</text>
</comment>
<organism evidence="2 3">
    <name type="scientific">Durusdinium trenchii</name>
    <dbReference type="NCBI Taxonomy" id="1381693"/>
    <lineage>
        <taxon>Eukaryota</taxon>
        <taxon>Sar</taxon>
        <taxon>Alveolata</taxon>
        <taxon>Dinophyceae</taxon>
        <taxon>Suessiales</taxon>
        <taxon>Symbiodiniaceae</taxon>
        <taxon>Durusdinium</taxon>
    </lineage>
</organism>
<protein>
    <submittedName>
        <fullName evidence="2">Uncharacterized protein</fullName>
    </submittedName>
</protein>
<name>A0ABP0KW13_9DINO</name>
<evidence type="ECO:0000313" key="3">
    <source>
        <dbReference type="Proteomes" id="UP001642464"/>
    </source>
</evidence>
<dbReference type="EMBL" id="CAXAMM010013335">
    <property type="protein sequence ID" value="CAK9031063.1"/>
    <property type="molecule type" value="Genomic_DNA"/>
</dbReference>
<feature type="chain" id="PRO_5045471864" evidence="1">
    <location>
        <begin position="38"/>
        <end position="774"/>
    </location>
</feature>
<accession>A0ABP0KW13</accession>
<evidence type="ECO:0000256" key="1">
    <source>
        <dbReference type="SAM" id="SignalP"/>
    </source>
</evidence>
<evidence type="ECO:0000313" key="2">
    <source>
        <dbReference type="EMBL" id="CAK9031063.1"/>
    </source>
</evidence>